<name>A0AA39XAH8_9PEZI</name>
<gene>
    <name evidence="1" type="ORF">B0T17DRAFT_218987</name>
</gene>
<evidence type="ECO:0000313" key="1">
    <source>
        <dbReference type="EMBL" id="KAK0630339.1"/>
    </source>
</evidence>
<comment type="caution">
    <text evidence="1">The sequence shown here is derived from an EMBL/GenBank/DDBJ whole genome shotgun (WGS) entry which is preliminary data.</text>
</comment>
<proteinExistence type="predicted"/>
<dbReference type="Proteomes" id="UP001174934">
    <property type="component" value="Unassembled WGS sequence"/>
</dbReference>
<sequence length="395" mass="42276">MSDALQIVVVASPFANMSALYEVDPEADVLLILPPYDPTSFAPWTEDAPSFHNGALADGRTSSSSPGLRIKVSSKHLSLASRPFRNKLQLASAGKNSLKQSDGRVHLSLSPEFDPKAVTIVMNAIHGRGSKVPKSVDIETLAKIALFVDRFQLLDAVEVYADRWVSKLVEGGGLPAEYGRGLVLWIYVGHVFRRADVFKAATKVAAATAPGPVGHLGLPVRVKIIKHIDAQRQELVSKALDAVHSTLDALMLEDGVNVCAETQCDTLLLGKLIRVLHKTRVWPRPAKPFTGVSFATIAKSVNGGGGLRLDSLAIHTSAATNRAQKLKKIDEAKWKTNGVNGHADESAPHVNGTGAALEVHDCHARRLVAHLGELGGLEDGVAGLELESSLGYQVY</sequence>
<keyword evidence="2" id="KW-1185">Reference proteome</keyword>
<reference evidence="1" key="1">
    <citation type="submission" date="2023-06" db="EMBL/GenBank/DDBJ databases">
        <title>Genome-scale phylogeny and comparative genomics of the fungal order Sordariales.</title>
        <authorList>
            <consortium name="Lawrence Berkeley National Laboratory"/>
            <person name="Hensen N."/>
            <person name="Bonometti L."/>
            <person name="Westerberg I."/>
            <person name="Brannstrom I.O."/>
            <person name="Guillou S."/>
            <person name="Cros-Aarteil S."/>
            <person name="Calhoun S."/>
            <person name="Haridas S."/>
            <person name="Kuo A."/>
            <person name="Mondo S."/>
            <person name="Pangilinan J."/>
            <person name="Riley R."/>
            <person name="LaButti K."/>
            <person name="Andreopoulos B."/>
            <person name="Lipzen A."/>
            <person name="Chen C."/>
            <person name="Yanf M."/>
            <person name="Daum C."/>
            <person name="Ng V."/>
            <person name="Clum A."/>
            <person name="Steindorff A."/>
            <person name="Ohm R."/>
            <person name="Martin F."/>
            <person name="Silar P."/>
            <person name="Natvig D."/>
            <person name="Lalanne C."/>
            <person name="Gautier V."/>
            <person name="Ament-velasquez S.L."/>
            <person name="Kruys A."/>
            <person name="Hutchinson M.I."/>
            <person name="Powell A.J."/>
            <person name="Barry K."/>
            <person name="Miller A.N."/>
            <person name="Grigoriev I.V."/>
            <person name="Debuchy R."/>
            <person name="Gladieux P."/>
            <person name="Thoren M.H."/>
            <person name="Johannesson H."/>
        </authorList>
    </citation>
    <scope>NUCLEOTIDE SEQUENCE</scope>
    <source>
        <strain evidence="1">SMH3391-2</strain>
    </source>
</reference>
<organism evidence="1 2">
    <name type="scientific">Bombardia bombarda</name>
    <dbReference type="NCBI Taxonomy" id="252184"/>
    <lineage>
        <taxon>Eukaryota</taxon>
        <taxon>Fungi</taxon>
        <taxon>Dikarya</taxon>
        <taxon>Ascomycota</taxon>
        <taxon>Pezizomycotina</taxon>
        <taxon>Sordariomycetes</taxon>
        <taxon>Sordariomycetidae</taxon>
        <taxon>Sordariales</taxon>
        <taxon>Lasiosphaeriaceae</taxon>
        <taxon>Bombardia</taxon>
    </lineage>
</organism>
<dbReference type="EMBL" id="JAULSR010000002">
    <property type="protein sequence ID" value="KAK0630339.1"/>
    <property type="molecule type" value="Genomic_DNA"/>
</dbReference>
<evidence type="ECO:0000313" key="2">
    <source>
        <dbReference type="Proteomes" id="UP001174934"/>
    </source>
</evidence>
<dbReference type="AlphaFoldDB" id="A0AA39XAH8"/>
<protein>
    <submittedName>
        <fullName evidence="1">Uncharacterized protein</fullName>
    </submittedName>
</protein>
<accession>A0AA39XAH8</accession>